<evidence type="ECO:0000256" key="5">
    <source>
        <dbReference type="PROSITE-ProRule" id="PRU10141"/>
    </source>
</evidence>
<feature type="compositionally biased region" description="Gly residues" evidence="6">
    <location>
        <begin position="303"/>
        <end position="353"/>
    </location>
</feature>
<keyword evidence="9" id="KW-1185">Reference proteome</keyword>
<dbReference type="PROSITE" id="PS00108">
    <property type="entry name" value="PROTEIN_KINASE_ST"/>
    <property type="match status" value="1"/>
</dbReference>
<evidence type="ECO:0000256" key="1">
    <source>
        <dbReference type="ARBA" id="ARBA00022679"/>
    </source>
</evidence>
<feature type="domain" description="Protein kinase" evidence="7">
    <location>
        <begin position="10"/>
        <end position="278"/>
    </location>
</feature>
<evidence type="ECO:0000259" key="7">
    <source>
        <dbReference type="PROSITE" id="PS50011"/>
    </source>
</evidence>
<dbReference type="SMART" id="SM00220">
    <property type="entry name" value="S_TKc"/>
    <property type="match status" value="1"/>
</dbReference>
<reference evidence="8 9" key="1">
    <citation type="submission" date="2017-02" db="EMBL/GenBank/DDBJ databases">
        <title>Draft Genome Sequence of Streptomyces tsukubaensis F601, a Producer of the immunosuppressant tacrolimus FK506.</title>
        <authorList>
            <person name="Zong G."/>
            <person name="Zhong C."/>
            <person name="Fu J."/>
            <person name="Qin R."/>
            <person name="Cao G."/>
        </authorList>
    </citation>
    <scope>NUCLEOTIDE SEQUENCE [LARGE SCALE GENOMIC DNA]</scope>
    <source>
        <strain evidence="8 9">F601</strain>
    </source>
</reference>
<sequence>MSSPEQIGRYRVERRLGAGGFAVVWLAHDDRLQAPVAVKVMAENWAFRTDIRERFLSEARLLRRANSGGVVQVFDIGELPDERPYFVMEYADLGTVEDRLTAGPVPVAEALRLTAQAARGVAALHEAGIVHRDIKPSNVLLATAPSGRERVLVADLGLAKNLAQASGLTVVAGSPGFMAPEQSDPSMVMGSTDGAGSTGGSGDSYGIDGRADVYGLGAVLHHLLTGAVPGPPGKVLRPDVVRPGLPEGVSDAVMRALEPDRERRWPSAMAFARELEGLDAAAVEADTAGGGLPTGAGERDGDTGGGESTGGAGNGFGGVGAGPSTGLRSGAGSGVGPGAGSGAGVGSGSGSGAGAAPASAPAAESVSASDSEGWAWPVPERSALTQDGTSVPVTGPTPVPQPPTTERYQYPRGGASSSPAPSPSPSPSPSPARSPEPAPAPERFGSPAPERFGSPASERFGSPAPEPSPSSVPSASAPSASAPTPAASPWPDPATFRARPEAPAPAPTPSASDPARSQQRGAAPAWAQAALASAPTQDPGGGPGAERGQGPALTSHKDGAGTPGHDPSGSGLRTTAARPAKRKGRLLAAGAAVVVLVAGAAVAVVTLKGDGEPAAQKVRDASGRITVTVPGAWAKEKAGSGWDTASLGLRDGRKPGLTVAQDVGRWSDLTARVNGVFVGLGGDDDVADKVAEIGHNGCTYQGDKKISSAAWQGRKRTWSECGGGGQTLEEIGLAPAKGKGQAVYLQIRCDEDCGARTDDIVRELRVTS</sequence>
<accession>A0A1V4A5E9</accession>
<gene>
    <name evidence="8" type="ORF">B1H18_22175</name>
</gene>
<feature type="compositionally biased region" description="Pro residues" evidence="6">
    <location>
        <begin position="420"/>
        <end position="440"/>
    </location>
</feature>
<feature type="compositionally biased region" description="Low complexity" evidence="6">
    <location>
        <begin position="354"/>
        <end position="373"/>
    </location>
</feature>
<feature type="binding site" evidence="5">
    <location>
        <position position="39"/>
    </location>
    <ligand>
        <name>ATP</name>
        <dbReference type="ChEBI" id="CHEBI:30616"/>
    </ligand>
</feature>
<dbReference type="PROSITE" id="PS50011">
    <property type="entry name" value="PROTEIN_KINASE_DOM"/>
    <property type="match status" value="1"/>
</dbReference>
<keyword evidence="4 5" id="KW-0067">ATP-binding</keyword>
<dbReference type="GO" id="GO:0004674">
    <property type="term" value="F:protein serine/threonine kinase activity"/>
    <property type="evidence" value="ECO:0007669"/>
    <property type="project" value="TreeGrafter"/>
</dbReference>
<dbReference type="Gene3D" id="3.30.200.20">
    <property type="entry name" value="Phosphorylase Kinase, domain 1"/>
    <property type="match status" value="1"/>
</dbReference>
<dbReference type="RefSeq" id="WP_370623016.1">
    <property type="nucleotide sequence ID" value="NZ_CP045178.1"/>
</dbReference>
<keyword evidence="2 5" id="KW-0547">Nucleotide-binding</keyword>
<dbReference type="InterPro" id="IPR011009">
    <property type="entry name" value="Kinase-like_dom_sf"/>
</dbReference>
<dbReference type="InterPro" id="IPR017441">
    <property type="entry name" value="Protein_kinase_ATP_BS"/>
</dbReference>
<dbReference type="AlphaFoldDB" id="A0A1V4A5E9"/>
<protein>
    <recommendedName>
        <fullName evidence="7">Protein kinase domain-containing protein</fullName>
    </recommendedName>
</protein>
<evidence type="ECO:0000313" key="8">
    <source>
        <dbReference type="EMBL" id="OON75583.1"/>
    </source>
</evidence>
<dbReference type="InterPro" id="IPR008271">
    <property type="entry name" value="Ser/Thr_kinase_AS"/>
</dbReference>
<evidence type="ECO:0000256" key="4">
    <source>
        <dbReference type="ARBA" id="ARBA00022840"/>
    </source>
</evidence>
<keyword evidence="3" id="KW-0418">Kinase</keyword>
<dbReference type="GO" id="GO:0005524">
    <property type="term" value="F:ATP binding"/>
    <property type="evidence" value="ECO:0007669"/>
    <property type="project" value="UniProtKB-UniRule"/>
</dbReference>
<evidence type="ECO:0000256" key="3">
    <source>
        <dbReference type="ARBA" id="ARBA00022777"/>
    </source>
</evidence>
<dbReference type="PANTHER" id="PTHR43289:SF34">
    <property type="entry name" value="SERINE_THREONINE-PROTEIN KINASE YBDM-RELATED"/>
    <property type="match status" value="1"/>
</dbReference>
<dbReference type="Proteomes" id="UP000190539">
    <property type="component" value="Unassembled WGS sequence"/>
</dbReference>
<evidence type="ECO:0000256" key="6">
    <source>
        <dbReference type="SAM" id="MobiDB-lite"/>
    </source>
</evidence>
<dbReference type="PANTHER" id="PTHR43289">
    <property type="entry name" value="MITOGEN-ACTIVATED PROTEIN KINASE KINASE KINASE 20-RELATED"/>
    <property type="match status" value="1"/>
</dbReference>
<dbReference type="SUPFAM" id="SSF56112">
    <property type="entry name" value="Protein kinase-like (PK-like)"/>
    <property type="match status" value="1"/>
</dbReference>
<comment type="caution">
    <text evidence="8">The sequence shown here is derived from an EMBL/GenBank/DDBJ whole genome shotgun (WGS) entry which is preliminary data.</text>
</comment>
<proteinExistence type="predicted"/>
<feature type="compositionally biased region" description="Low complexity" evidence="6">
    <location>
        <begin position="509"/>
        <end position="534"/>
    </location>
</feature>
<dbReference type="PROSITE" id="PS00107">
    <property type="entry name" value="PROTEIN_KINASE_ATP"/>
    <property type="match status" value="1"/>
</dbReference>
<feature type="region of interest" description="Disordered" evidence="6">
    <location>
        <begin position="286"/>
        <end position="578"/>
    </location>
</feature>
<evidence type="ECO:0000313" key="9">
    <source>
        <dbReference type="Proteomes" id="UP000190539"/>
    </source>
</evidence>
<feature type="compositionally biased region" description="Low complexity" evidence="6">
    <location>
        <begin position="471"/>
        <end position="485"/>
    </location>
</feature>
<dbReference type="STRING" id="83656.B1H18_22175"/>
<evidence type="ECO:0000256" key="2">
    <source>
        <dbReference type="ARBA" id="ARBA00022741"/>
    </source>
</evidence>
<dbReference type="Pfam" id="PF00069">
    <property type="entry name" value="Pkinase"/>
    <property type="match status" value="1"/>
</dbReference>
<organism evidence="8 9">
    <name type="scientific">Streptomyces tsukubensis</name>
    <dbReference type="NCBI Taxonomy" id="83656"/>
    <lineage>
        <taxon>Bacteria</taxon>
        <taxon>Bacillati</taxon>
        <taxon>Actinomycetota</taxon>
        <taxon>Actinomycetes</taxon>
        <taxon>Kitasatosporales</taxon>
        <taxon>Streptomycetaceae</taxon>
        <taxon>Streptomyces</taxon>
    </lineage>
</organism>
<dbReference type="EMBL" id="MVFC01000021">
    <property type="protein sequence ID" value="OON75583.1"/>
    <property type="molecule type" value="Genomic_DNA"/>
</dbReference>
<keyword evidence="1" id="KW-0808">Transferase</keyword>
<dbReference type="InterPro" id="IPR000719">
    <property type="entry name" value="Prot_kinase_dom"/>
</dbReference>
<dbReference type="Gene3D" id="1.10.510.10">
    <property type="entry name" value="Transferase(Phosphotransferase) domain 1"/>
    <property type="match status" value="1"/>
</dbReference>
<dbReference type="CDD" id="cd14014">
    <property type="entry name" value="STKc_PknB_like"/>
    <property type="match status" value="1"/>
</dbReference>
<name>A0A1V4A5E9_9ACTN</name>